<name>A0A8S1S3W2_PAROT</name>
<dbReference type="AlphaFoldDB" id="A0A8S1S3W2"/>
<comment type="caution">
    <text evidence="2">The sequence shown here is derived from an EMBL/GenBank/DDBJ whole genome shotgun (WGS) entry which is preliminary data.</text>
</comment>
<protein>
    <submittedName>
        <fullName evidence="2">Uncharacterized protein</fullName>
    </submittedName>
</protein>
<dbReference type="Proteomes" id="UP000683925">
    <property type="component" value="Unassembled WGS sequence"/>
</dbReference>
<accession>A0A8S1S3W2</accession>
<evidence type="ECO:0000313" key="3">
    <source>
        <dbReference type="Proteomes" id="UP000683925"/>
    </source>
</evidence>
<gene>
    <name evidence="2" type="ORF">POCTA_138.1.T0050373</name>
</gene>
<dbReference type="OMA" id="CKGYLEI"/>
<evidence type="ECO:0000313" key="2">
    <source>
        <dbReference type="EMBL" id="CAD8134323.1"/>
    </source>
</evidence>
<keyword evidence="1" id="KW-0175">Coiled coil</keyword>
<sequence>MKMMKQEIMNNNQLNSNSFKNKEKELHIKNKKKMKNRHNQFVKIRRRISLQIQKSEATKQNLQHQNWSHLNHQKLLIEEKKHETLKIENDIINNAINWQSIEGELRNRKEKCNIIQLIVEQQMKELQQQKKEKDQEFKQLICKGYLEIQLQIISSSKNFLLYQGLPGRQNALQDIY</sequence>
<proteinExistence type="predicted"/>
<feature type="coiled-coil region" evidence="1">
    <location>
        <begin position="116"/>
        <end position="143"/>
    </location>
</feature>
<dbReference type="EMBL" id="CAJJDP010000004">
    <property type="protein sequence ID" value="CAD8134323.1"/>
    <property type="molecule type" value="Genomic_DNA"/>
</dbReference>
<evidence type="ECO:0000256" key="1">
    <source>
        <dbReference type="SAM" id="Coils"/>
    </source>
</evidence>
<reference evidence="2" key="1">
    <citation type="submission" date="2021-01" db="EMBL/GenBank/DDBJ databases">
        <authorList>
            <consortium name="Genoscope - CEA"/>
            <person name="William W."/>
        </authorList>
    </citation>
    <scope>NUCLEOTIDE SEQUENCE</scope>
</reference>
<organism evidence="2 3">
    <name type="scientific">Paramecium octaurelia</name>
    <dbReference type="NCBI Taxonomy" id="43137"/>
    <lineage>
        <taxon>Eukaryota</taxon>
        <taxon>Sar</taxon>
        <taxon>Alveolata</taxon>
        <taxon>Ciliophora</taxon>
        <taxon>Intramacronucleata</taxon>
        <taxon>Oligohymenophorea</taxon>
        <taxon>Peniculida</taxon>
        <taxon>Parameciidae</taxon>
        <taxon>Paramecium</taxon>
    </lineage>
</organism>
<keyword evidence="3" id="KW-1185">Reference proteome</keyword>